<dbReference type="GeneID" id="25918751"/>
<evidence type="ECO:0000313" key="3">
    <source>
        <dbReference type="Proteomes" id="UP000054560"/>
    </source>
</evidence>
<accession>A0A0L0EUH8</accession>
<proteinExistence type="predicted"/>
<dbReference type="Proteomes" id="UP000054560">
    <property type="component" value="Unassembled WGS sequence"/>
</dbReference>
<dbReference type="RefSeq" id="XP_014143147.1">
    <property type="nucleotide sequence ID" value="XM_014287672.1"/>
</dbReference>
<name>A0A0L0EUH8_9EUKA</name>
<evidence type="ECO:0000313" key="2">
    <source>
        <dbReference type="EMBL" id="KNC68050.1"/>
    </source>
</evidence>
<organism evidence="2 3">
    <name type="scientific">Sphaeroforma arctica JP610</name>
    <dbReference type="NCBI Taxonomy" id="667725"/>
    <lineage>
        <taxon>Eukaryota</taxon>
        <taxon>Ichthyosporea</taxon>
        <taxon>Ichthyophonida</taxon>
        <taxon>Sphaeroforma</taxon>
    </lineage>
</organism>
<reference evidence="2 3" key="1">
    <citation type="submission" date="2011-02" db="EMBL/GenBank/DDBJ databases">
        <title>The Genome Sequence of Sphaeroforma arctica JP610.</title>
        <authorList>
            <consortium name="The Broad Institute Genome Sequencing Platform"/>
            <person name="Russ C."/>
            <person name="Cuomo C."/>
            <person name="Young S.K."/>
            <person name="Zeng Q."/>
            <person name="Gargeya S."/>
            <person name="Alvarado L."/>
            <person name="Berlin A."/>
            <person name="Chapman S.B."/>
            <person name="Chen Z."/>
            <person name="Freedman E."/>
            <person name="Gellesch M."/>
            <person name="Goldberg J."/>
            <person name="Griggs A."/>
            <person name="Gujja S."/>
            <person name="Heilman E."/>
            <person name="Heiman D."/>
            <person name="Howarth C."/>
            <person name="Mehta T."/>
            <person name="Neiman D."/>
            <person name="Pearson M."/>
            <person name="Roberts A."/>
            <person name="Saif S."/>
            <person name="Shea T."/>
            <person name="Shenoy N."/>
            <person name="Sisk P."/>
            <person name="Stolte C."/>
            <person name="Sykes S."/>
            <person name="White J."/>
            <person name="Yandava C."/>
            <person name="Burger G."/>
            <person name="Gray M.W."/>
            <person name="Holland P.W.H."/>
            <person name="King N."/>
            <person name="Lang F.B.F."/>
            <person name="Roger A.J."/>
            <person name="Ruiz-Trillo I."/>
            <person name="Haas B."/>
            <person name="Nusbaum C."/>
            <person name="Birren B."/>
        </authorList>
    </citation>
    <scope>NUCLEOTIDE SEQUENCE [LARGE SCALE GENOMIC DNA]</scope>
    <source>
        <strain evidence="2 3">JP610</strain>
    </source>
</reference>
<evidence type="ECO:0000256" key="1">
    <source>
        <dbReference type="SAM" id="MobiDB-lite"/>
    </source>
</evidence>
<feature type="non-terminal residue" evidence="2">
    <location>
        <position position="58"/>
    </location>
</feature>
<protein>
    <submittedName>
        <fullName evidence="2">Uncharacterized protein</fullName>
    </submittedName>
</protein>
<sequence>PKHTAGDSQPQLAGRCVLGSGAGVGGAGGTGTATERQEQTHYRRDSRHCVCLCGGCAW</sequence>
<dbReference type="EMBL" id="KQ256426">
    <property type="protein sequence ID" value="KNC68050.1"/>
    <property type="molecule type" value="Genomic_DNA"/>
</dbReference>
<feature type="compositionally biased region" description="Gly residues" evidence="1">
    <location>
        <begin position="20"/>
        <end position="31"/>
    </location>
</feature>
<gene>
    <name evidence="2" type="ORF">SARC_18247</name>
</gene>
<keyword evidence="3" id="KW-1185">Reference proteome</keyword>
<feature type="region of interest" description="Disordered" evidence="1">
    <location>
        <begin position="1"/>
        <end position="45"/>
    </location>
</feature>
<feature type="non-terminal residue" evidence="2">
    <location>
        <position position="1"/>
    </location>
</feature>
<feature type="compositionally biased region" description="Polar residues" evidence="1">
    <location>
        <begin position="1"/>
        <end position="11"/>
    </location>
</feature>
<dbReference type="AlphaFoldDB" id="A0A0L0EUH8"/>